<name>A0A1S9P8D2_9SPHI</name>
<protein>
    <recommendedName>
        <fullName evidence="1">YdhG-like domain-containing protein</fullName>
    </recommendedName>
</protein>
<evidence type="ECO:0000259" key="1">
    <source>
        <dbReference type="Pfam" id="PF08818"/>
    </source>
</evidence>
<dbReference type="RefSeq" id="WP_078351066.1">
    <property type="nucleotide sequence ID" value="NZ_MBTF01000037.1"/>
</dbReference>
<dbReference type="AlphaFoldDB" id="A0A1S9P8D2"/>
<feature type="domain" description="YdhG-like" evidence="1">
    <location>
        <begin position="30"/>
        <end position="129"/>
    </location>
</feature>
<accession>A0A1S9P8D2</accession>
<dbReference type="STRING" id="1792845.BC343_16875"/>
<dbReference type="EMBL" id="MBTF01000037">
    <property type="protein sequence ID" value="OOQ57192.1"/>
    <property type="molecule type" value="Genomic_DNA"/>
</dbReference>
<gene>
    <name evidence="2" type="ORF">BC343_16875</name>
</gene>
<dbReference type="OrthoDB" id="5951444at2"/>
<comment type="caution">
    <text evidence="2">The sequence shown here is derived from an EMBL/GenBank/DDBJ whole genome shotgun (WGS) entry which is preliminary data.</text>
</comment>
<keyword evidence="3" id="KW-1185">Reference proteome</keyword>
<dbReference type="Pfam" id="PF08818">
    <property type="entry name" value="DUF1801"/>
    <property type="match status" value="1"/>
</dbReference>
<sequence length="138" mass="15380">MYELKTKDTGTPAHDFLAKVEDEAIRRDCFAIAKMMEDATGKPAIMWGTAIVGCDSYHYKYASGHEGDMCLIGFSPRKSNIALYLAPGDEERAELLPKLGKHKMAKACLYIKKLADVDTSVLSELITRSVASMRERYP</sequence>
<reference evidence="2 3" key="1">
    <citation type="submission" date="2016-07" db="EMBL/GenBank/DDBJ databases">
        <title>Genomic analysis of zinc-resistant bacterium Mucilaginibacter pedocola TBZ30.</title>
        <authorList>
            <person name="Huang J."/>
            <person name="Tang J."/>
        </authorList>
    </citation>
    <scope>NUCLEOTIDE SEQUENCE [LARGE SCALE GENOMIC DNA]</scope>
    <source>
        <strain evidence="2 3">TBZ30</strain>
    </source>
</reference>
<proteinExistence type="predicted"/>
<dbReference type="InterPro" id="IPR014922">
    <property type="entry name" value="YdhG-like"/>
</dbReference>
<dbReference type="Proteomes" id="UP000189739">
    <property type="component" value="Unassembled WGS sequence"/>
</dbReference>
<evidence type="ECO:0000313" key="3">
    <source>
        <dbReference type="Proteomes" id="UP000189739"/>
    </source>
</evidence>
<organism evidence="2 3">
    <name type="scientific">Mucilaginibacter pedocola</name>
    <dbReference type="NCBI Taxonomy" id="1792845"/>
    <lineage>
        <taxon>Bacteria</taxon>
        <taxon>Pseudomonadati</taxon>
        <taxon>Bacteroidota</taxon>
        <taxon>Sphingobacteriia</taxon>
        <taxon>Sphingobacteriales</taxon>
        <taxon>Sphingobacteriaceae</taxon>
        <taxon>Mucilaginibacter</taxon>
    </lineage>
</organism>
<evidence type="ECO:0000313" key="2">
    <source>
        <dbReference type="EMBL" id="OOQ57192.1"/>
    </source>
</evidence>